<dbReference type="RefSeq" id="WP_085215792.1">
    <property type="nucleotide sequence ID" value="NZ_FXAM01000001.1"/>
</dbReference>
<feature type="region of interest" description="Disordered" evidence="1">
    <location>
        <begin position="155"/>
        <end position="232"/>
    </location>
</feature>
<feature type="compositionally biased region" description="Acidic residues" evidence="1">
    <location>
        <begin position="206"/>
        <end position="226"/>
    </location>
</feature>
<feature type="compositionally biased region" description="Pro residues" evidence="1">
    <location>
        <begin position="188"/>
        <end position="205"/>
    </location>
</feature>
<dbReference type="STRING" id="1760988.SAMN02949497_4366"/>
<evidence type="ECO:0008006" key="5">
    <source>
        <dbReference type="Google" id="ProtNLM"/>
    </source>
</evidence>
<evidence type="ECO:0000313" key="4">
    <source>
        <dbReference type="Proteomes" id="UP000192923"/>
    </source>
</evidence>
<evidence type="ECO:0000256" key="2">
    <source>
        <dbReference type="SAM" id="Phobius"/>
    </source>
</evidence>
<gene>
    <name evidence="3" type="ORF">SAMN02949497_4366</name>
</gene>
<organism evidence="3 4">
    <name type="scientific">Methylomagnum ishizawai</name>
    <dbReference type="NCBI Taxonomy" id="1760988"/>
    <lineage>
        <taxon>Bacteria</taxon>
        <taxon>Pseudomonadati</taxon>
        <taxon>Pseudomonadota</taxon>
        <taxon>Gammaproteobacteria</taxon>
        <taxon>Methylococcales</taxon>
        <taxon>Methylococcaceae</taxon>
        <taxon>Methylomagnum</taxon>
    </lineage>
</organism>
<proteinExistence type="predicted"/>
<evidence type="ECO:0000313" key="3">
    <source>
        <dbReference type="EMBL" id="SMF96952.1"/>
    </source>
</evidence>
<accession>A0A1Y6D977</accession>
<feature type="transmembrane region" description="Helical" evidence="2">
    <location>
        <begin position="12"/>
        <end position="32"/>
    </location>
</feature>
<keyword evidence="2" id="KW-0812">Transmembrane</keyword>
<dbReference type="EMBL" id="FXAM01000001">
    <property type="protein sequence ID" value="SMF96952.1"/>
    <property type="molecule type" value="Genomic_DNA"/>
</dbReference>
<reference evidence="3 4" key="1">
    <citation type="submission" date="2016-12" db="EMBL/GenBank/DDBJ databases">
        <authorList>
            <person name="Song W.-J."/>
            <person name="Kurnit D.M."/>
        </authorList>
    </citation>
    <scope>NUCLEOTIDE SEQUENCE [LARGE SCALE GENOMIC DNA]</scope>
    <source>
        <strain evidence="3 4">175</strain>
    </source>
</reference>
<name>A0A1Y6D977_9GAMM</name>
<dbReference type="AlphaFoldDB" id="A0A1Y6D977"/>
<keyword evidence="4" id="KW-1185">Reference proteome</keyword>
<protein>
    <recommendedName>
        <fullName evidence="5">Type II secretion system protein GspC N-terminal domain-containing protein</fullName>
    </recommendedName>
</protein>
<keyword evidence="2" id="KW-0472">Membrane</keyword>
<sequence length="232" mass="25176">MLKLPREYVLPAILAGIALVLGFIVALEALVLDRKRQAALVQHQSQAAPPMETGSGGPASLELPPLDDYRQIADRPLFMESRRPGIDMNEPPPPPEVRKMPMTLKLVGIVHTPEGKKALLVDAKGKYKRLKAQDTLDSWTLVDVGVDRVVMQQGQDNQELPLLKKKPKAAVPPGQPGPPGQPQVQPAPGQPPRPGRPPMPVPQPVEEPEEEPMPPEEEDTGVEEEYSGGPGD</sequence>
<evidence type="ECO:0000256" key="1">
    <source>
        <dbReference type="SAM" id="MobiDB-lite"/>
    </source>
</evidence>
<keyword evidence="2" id="KW-1133">Transmembrane helix</keyword>
<dbReference type="Proteomes" id="UP000192923">
    <property type="component" value="Unassembled WGS sequence"/>
</dbReference>